<dbReference type="Pfam" id="PF00561">
    <property type="entry name" value="Abhydrolase_1"/>
    <property type="match status" value="1"/>
</dbReference>
<sequence length="238" mass="26224">MLLVHAGVADGRMWDRQIEDLSRDHRVIAPDLRGFGETPLEVAEKYSDAGDLLDLLDELRLDNVAVVGASYGANVVLQAASRAPERFSRLVLIAPPVFTVERTPDLKAFGAEEDRLLEAGDVDGATEANVRTWLGPEADDEARELLRVMQKRAFEIQLAAGDDVENEDYEVRPELLTMPVKLFTGAHDLQFFRDSAAYLVEALPSVEHVELAWAGHLPTLERPADGIELVRTALTADA</sequence>
<name>A0ABP4RML7_9ACTN</name>
<dbReference type="Proteomes" id="UP001501319">
    <property type="component" value="Unassembled WGS sequence"/>
</dbReference>
<proteinExistence type="predicted"/>
<evidence type="ECO:0000313" key="3">
    <source>
        <dbReference type="EMBL" id="GAA1657391.1"/>
    </source>
</evidence>
<dbReference type="Gene3D" id="3.40.50.1820">
    <property type="entry name" value="alpha/beta hydrolase"/>
    <property type="match status" value="1"/>
</dbReference>
<dbReference type="PANTHER" id="PTHR43798:SF31">
    <property type="entry name" value="AB HYDROLASE SUPERFAMILY PROTEIN YCLE"/>
    <property type="match status" value="1"/>
</dbReference>
<dbReference type="InterPro" id="IPR000073">
    <property type="entry name" value="AB_hydrolase_1"/>
</dbReference>
<evidence type="ECO:0000259" key="2">
    <source>
        <dbReference type="Pfam" id="PF00561"/>
    </source>
</evidence>
<dbReference type="EMBL" id="BAAANE010000011">
    <property type="protein sequence ID" value="GAA1657391.1"/>
    <property type="molecule type" value="Genomic_DNA"/>
</dbReference>
<keyword evidence="1 3" id="KW-0378">Hydrolase</keyword>
<dbReference type="SUPFAM" id="SSF53474">
    <property type="entry name" value="alpha/beta-Hydrolases"/>
    <property type="match status" value="1"/>
</dbReference>
<dbReference type="GO" id="GO:0016787">
    <property type="term" value="F:hydrolase activity"/>
    <property type="evidence" value="ECO:0007669"/>
    <property type="project" value="UniProtKB-KW"/>
</dbReference>
<dbReference type="PANTHER" id="PTHR43798">
    <property type="entry name" value="MONOACYLGLYCEROL LIPASE"/>
    <property type="match status" value="1"/>
</dbReference>
<dbReference type="InterPro" id="IPR029058">
    <property type="entry name" value="AB_hydrolase_fold"/>
</dbReference>
<evidence type="ECO:0000256" key="1">
    <source>
        <dbReference type="ARBA" id="ARBA00022801"/>
    </source>
</evidence>
<comment type="caution">
    <text evidence="3">The sequence shown here is derived from an EMBL/GenBank/DDBJ whole genome shotgun (WGS) entry which is preliminary data.</text>
</comment>
<reference evidence="4" key="1">
    <citation type="journal article" date="2019" name="Int. J. Syst. Evol. Microbiol.">
        <title>The Global Catalogue of Microorganisms (GCM) 10K type strain sequencing project: providing services to taxonomists for standard genome sequencing and annotation.</title>
        <authorList>
            <consortium name="The Broad Institute Genomics Platform"/>
            <consortium name="The Broad Institute Genome Sequencing Center for Infectious Disease"/>
            <person name="Wu L."/>
            <person name="Ma J."/>
        </authorList>
    </citation>
    <scope>NUCLEOTIDE SEQUENCE [LARGE SCALE GENOMIC DNA]</scope>
    <source>
        <strain evidence="4">JCM 14306</strain>
    </source>
</reference>
<evidence type="ECO:0000313" key="4">
    <source>
        <dbReference type="Proteomes" id="UP001501319"/>
    </source>
</evidence>
<organism evidence="3 4">
    <name type="scientific">Kribbella alba</name>
    <dbReference type="NCBI Taxonomy" id="190197"/>
    <lineage>
        <taxon>Bacteria</taxon>
        <taxon>Bacillati</taxon>
        <taxon>Actinomycetota</taxon>
        <taxon>Actinomycetes</taxon>
        <taxon>Propionibacteriales</taxon>
        <taxon>Kribbellaceae</taxon>
        <taxon>Kribbella</taxon>
    </lineage>
</organism>
<feature type="domain" description="AB hydrolase-1" evidence="2">
    <location>
        <begin position="1"/>
        <end position="223"/>
    </location>
</feature>
<gene>
    <name evidence="3" type="ORF">GCM10009744_57990</name>
</gene>
<protein>
    <submittedName>
        <fullName evidence="3">Alpha/beta hydrolase</fullName>
    </submittedName>
</protein>
<dbReference type="InterPro" id="IPR050266">
    <property type="entry name" value="AB_hydrolase_sf"/>
</dbReference>
<accession>A0ABP4RML7</accession>
<keyword evidence="4" id="KW-1185">Reference proteome</keyword>
<dbReference type="PRINTS" id="PR00111">
    <property type="entry name" value="ABHYDROLASE"/>
</dbReference>